<accession>A0A286DQU8</accession>
<evidence type="ECO:0000313" key="3">
    <source>
        <dbReference type="EMBL" id="SOD61026.1"/>
    </source>
</evidence>
<evidence type="ECO:0000256" key="2">
    <source>
        <dbReference type="SAM" id="MobiDB-lite"/>
    </source>
</evidence>
<gene>
    <name evidence="3" type="ORF">SAMN06297387_102442</name>
</gene>
<dbReference type="EMBL" id="OCNE01000002">
    <property type="protein sequence ID" value="SOD61026.1"/>
    <property type="molecule type" value="Genomic_DNA"/>
</dbReference>
<dbReference type="OrthoDB" id="3404379at2"/>
<dbReference type="InterPro" id="IPR019933">
    <property type="entry name" value="DivIVA_domain"/>
</dbReference>
<dbReference type="AlphaFoldDB" id="A0A286DQU8"/>
<organism evidence="3 4">
    <name type="scientific">Streptomyces zhaozhouensis</name>
    <dbReference type="NCBI Taxonomy" id="1300267"/>
    <lineage>
        <taxon>Bacteria</taxon>
        <taxon>Bacillati</taxon>
        <taxon>Actinomycetota</taxon>
        <taxon>Actinomycetes</taxon>
        <taxon>Kitasatosporales</taxon>
        <taxon>Streptomycetaceae</taxon>
        <taxon>Streptomyces</taxon>
    </lineage>
</organism>
<dbReference type="Proteomes" id="UP000219072">
    <property type="component" value="Unassembled WGS sequence"/>
</dbReference>
<sequence>MFWFLMVAMVVVIAAVTLAVLSSGDGSGAPATGGLRDAEPERAADPLPLHRPLTPADLIRVRLPVAPRGYRMTEVDDVLDRVAAELAERDARIADLGALLERARNERAEETGERD</sequence>
<feature type="region of interest" description="Disordered" evidence="2">
    <location>
        <begin position="23"/>
        <end position="50"/>
    </location>
</feature>
<dbReference type="NCBIfam" id="TIGR03544">
    <property type="entry name" value="DivI1A_domain"/>
    <property type="match status" value="1"/>
</dbReference>
<evidence type="ECO:0000256" key="1">
    <source>
        <dbReference type="SAM" id="Coils"/>
    </source>
</evidence>
<reference evidence="3 4" key="1">
    <citation type="submission" date="2017-09" db="EMBL/GenBank/DDBJ databases">
        <authorList>
            <person name="Ehlers B."/>
            <person name="Leendertz F.H."/>
        </authorList>
    </citation>
    <scope>NUCLEOTIDE SEQUENCE [LARGE SCALE GENOMIC DNA]</scope>
    <source>
        <strain evidence="3 4">CGMCC 4.7095</strain>
    </source>
</reference>
<protein>
    <submittedName>
        <fullName evidence="3">DivIVA domain-containing protein</fullName>
    </submittedName>
</protein>
<keyword evidence="4" id="KW-1185">Reference proteome</keyword>
<dbReference type="Gene3D" id="6.10.250.660">
    <property type="match status" value="1"/>
</dbReference>
<evidence type="ECO:0000313" key="4">
    <source>
        <dbReference type="Proteomes" id="UP000219072"/>
    </source>
</evidence>
<keyword evidence="1" id="KW-0175">Coiled coil</keyword>
<feature type="coiled-coil region" evidence="1">
    <location>
        <begin position="86"/>
        <end position="113"/>
    </location>
</feature>
<dbReference type="RefSeq" id="WP_097229817.1">
    <property type="nucleotide sequence ID" value="NZ_OCNE01000002.1"/>
</dbReference>
<name>A0A286DQU8_9ACTN</name>
<proteinExistence type="predicted"/>